<evidence type="ECO:0000313" key="1">
    <source>
        <dbReference type="EMBL" id="TNN66742.1"/>
    </source>
</evidence>
<sequence>MVLTSISPIGCSDTAGRPTSTQRFTLIRVNGLLVIFKRLSAVVPKTEVRSQMPRALPIPPPPSPLPPISSCKLSAEFDCQSQTVEPMTSLNQIEEVMMEYTSSFKYPLWRIAPMVAPGRLTCCSTLSRGSASARSSAVSPVSSLHSSVSSNVSGFTRHL</sequence>
<dbReference type="AlphaFoldDB" id="A0A4Z2HPN9"/>
<proteinExistence type="predicted"/>
<gene>
    <name evidence="1" type="ORF">EYF80_022984</name>
</gene>
<accession>A0A4Z2HPN9</accession>
<name>A0A4Z2HPN9_9TELE</name>
<comment type="caution">
    <text evidence="1">The sequence shown here is derived from an EMBL/GenBank/DDBJ whole genome shotgun (WGS) entry which is preliminary data.</text>
</comment>
<keyword evidence="2" id="KW-1185">Reference proteome</keyword>
<dbReference type="Proteomes" id="UP000314294">
    <property type="component" value="Unassembled WGS sequence"/>
</dbReference>
<reference evidence="1 2" key="1">
    <citation type="submission" date="2019-03" db="EMBL/GenBank/DDBJ databases">
        <title>First draft genome of Liparis tanakae, snailfish: a comprehensive survey of snailfish specific genes.</title>
        <authorList>
            <person name="Kim W."/>
            <person name="Song I."/>
            <person name="Jeong J.-H."/>
            <person name="Kim D."/>
            <person name="Kim S."/>
            <person name="Ryu S."/>
            <person name="Song J.Y."/>
            <person name="Lee S.K."/>
        </authorList>
    </citation>
    <scope>NUCLEOTIDE SEQUENCE [LARGE SCALE GENOMIC DNA]</scope>
    <source>
        <tissue evidence="1">Muscle</tissue>
    </source>
</reference>
<evidence type="ECO:0000313" key="2">
    <source>
        <dbReference type="Proteomes" id="UP000314294"/>
    </source>
</evidence>
<protein>
    <submittedName>
        <fullName evidence="1">Uncharacterized protein</fullName>
    </submittedName>
</protein>
<organism evidence="1 2">
    <name type="scientific">Liparis tanakae</name>
    <name type="common">Tanaka's snailfish</name>
    <dbReference type="NCBI Taxonomy" id="230148"/>
    <lineage>
        <taxon>Eukaryota</taxon>
        <taxon>Metazoa</taxon>
        <taxon>Chordata</taxon>
        <taxon>Craniata</taxon>
        <taxon>Vertebrata</taxon>
        <taxon>Euteleostomi</taxon>
        <taxon>Actinopterygii</taxon>
        <taxon>Neopterygii</taxon>
        <taxon>Teleostei</taxon>
        <taxon>Neoteleostei</taxon>
        <taxon>Acanthomorphata</taxon>
        <taxon>Eupercaria</taxon>
        <taxon>Perciformes</taxon>
        <taxon>Cottioidei</taxon>
        <taxon>Cottales</taxon>
        <taxon>Liparidae</taxon>
        <taxon>Liparis</taxon>
    </lineage>
</organism>
<dbReference type="EMBL" id="SRLO01000214">
    <property type="protein sequence ID" value="TNN66742.1"/>
    <property type="molecule type" value="Genomic_DNA"/>
</dbReference>